<feature type="compositionally biased region" description="Polar residues" evidence="1">
    <location>
        <begin position="70"/>
        <end position="101"/>
    </location>
</feature>
<evidence type="ECO:0008006" key="7">
    <source>
        <dbReference type="Google" id="ProtNLM"/>
    </source>
</evidence>
<evidence type="ECO:0000313" key="6">
    <source>
        <dbReference type="Proteomes" id="UP000296706"/>
    </source>
</evidence>
<feature type="transmembrane region" description="Helical" evidence="2">
    <location>
        <begin position="261"/>
        <end position="280"/>
    </location>
</feature>
<feature type="domain" description="DZANK-type" evidence="3">
    <location>
        <begin position="3"/>
        <end position="54"/>
    </location>
</feature>
<evidence type="ECO:0000256" key="1">
    <source>
        <dbReference type="SAM" id="MobiDB-lite"/>
    </source>
</evidence>
<evidence type="ECO:0000256" key="2">
    <source>
        <dbReference type="SAM" id="Phobius"/>
    </source>
</evidence>
<dbReference type="GeneID" id="39846863"/>
<feature type="transmembrane region" description="Helical" evidence="2">
    <location>
        <begin position="335"/>
        <end position="357"/>
    </location>
</feature>
<keyword evidence="6" id="KW-1185">Reference proteome</keyword>
<gene>
    <name evidence="5" type="ORF">DV733_03320</name>
</gene>
<name>A0A4D6H8G0_9EURY</name>
<feature type="compositionally biased region" description="Low complexity" evidence="1">
    <location>
        <begin position="120"/>
        <end position="132"/>
    </location>
</feature>
<organism evidence="5 6">
    <name type="scientific">Halapricum salinum</name>
    <dbReference type="NCBI Taxonomy" id="1457250"/>
    <lineage>
        <taxon>Archaea</taxon>
        <taxon>Methanobacteriati</taxon>
        <taxon>Methanobacteriota</taxon>
        <taxon>Stenosarchaea group</taxon>
        <taxon>Halobacteria</taxon>
        <taxon>Halobacteriales</taxon>
        <taxon>Haloarculaceae</taxon>
        <taxon>Halapricum</taxon>
    </lineage>
</organism>
<feature type="region of interest" description="Disordered" evidence="1">
    <location>
        <begin position="63"/>
        <end position="161"/>
    </location>
</feature>
<sequence length="363" mass="38687">MECPRCETDIGHDVNYCRSCGLPIGTLRDVVRDWNCPRCEVELDGQPPACPECGLKIEKLRERVLPPHPESSTTAGRQGETGQTQHESSQQPSEPATQQPTVGAPASGSAGDTSKRATEQPQGGQPTQQSGTRDPQSGTPETRPGTSGRRAAWTQRNRQAQQSLAAARTSLERVPVVPAVLAGVAAYALNFALFFVLLIVEFPDRGESAYYGVTEFAGWFLYNAHQVEIAETTSSTRGMTSQTSNYLVEAYSSTSTTVPDFLYYLVPMVVLYLAGLAVVRRARPTPERWQDGAAVGVPLAGGYAAATLLGALSVFSVDVTNNYGGGSLSIQPELLPALLLMGIAYPVIIGGIAGAIGSREPLF</sequence>
<evidence type="ECO:0000259" key="3">
    <source>
        <dbReference type="Pfam" id="PF12773"/>
    </source>
</evidence>
<proteinExistence type="predicted"/>
<evidence type="ECO:0000313" key="5">
    <source>
        <dbReference type="EMBL" id="QCC50324.1"/>
    </source>
</evidence>
<keyword evidence="2" id="KW-0472">Membrane</keyword>
<accession>A0A4D6H8G0</accession>
<evidence type="ECO:0000259" key="4">
    <source>
        <dbReference type="Pfam" id="PF25933"/>
    </source>
</evidence>
<dbReference type="EMBL" id="CP031310">
    <property type="protein sequence ID" value="QCC50324.1"/>
    <property type="molecule type" value="Genomic_DNA"/>
</dbReference>
<keyword evidence="2" id="KW-0812">Transmembrane</keyword>
<reference evidence="5 6" key="1">
    <citation type="journal article" date="2019" name="Nat. Commun.">
        <title>A new type of DNA phosphorothioation-based antiviral system in archaea.</title>
        <authorList>
            <person name="Xiong L."/>
            <person name="Liu S."/>
            <person name="Chen S."/>
            <person name="Xiao Y."/>
            <person name="Zhu B."/>
            <person name="Gao Y."/>
            <person name="Zhang Y."/>
            <person name="Chen B."/>
            <person name="Luo J."/>
            <person name="Deng Z."/>
            <person name="Chen X."/>
            <person name="Wang L."/>
            <person name="Chen S."/>
        </authorList>
    </citation>
    <scope>NUCLEOTIDE SEQUENCE [LARGE SCALE GENOMIC DNA]</scope>
    <source>
        <strain evidence="5 6">CBA1105</strain>
    </source>
</reference>
<dbReference type="STRING" id="1457250.GCA_000755225_02961"/>
<dbReference type="Pfam" id="PF12773">
    <property type="entry name" value="DZR"/>
    <property type="match status" value="1"/>
</dbReference>
<dbReference type="AlphaFoldDB" id="A0A4D6H8G0"/>
<keyword evidence="2" id="KW-1133">Transmembrane helix</keyword>
<dbReference type="KEGG" id="hsn:DV733_03320"/>
<feature type="transmembrane region" description="Helical" evidence="2">
    <location>
        <begin position="292"/>
        <end position="315"/>
    </location>
</feature>
<dbReference type="InterPro" id="IPR025874">
    <property type="entry name" value="DZR"/>
</dbReference>
<dbReference type="RefSeq" id="WP_049993769.1">
    <property type="nucleotide sequence ID" value="NZ_CP031310.1"/>
</dbReference>
<dbReference type="Proteomes" id="UP000296706">
    <property type="component" value="Chromosome"/>
</dbReference>
<dbReference type="InterPro" id="IPR058284">
    <property type="entry name" value="DUF7978"/>
</dbReference>
<protein>
    <recommendedName>
        <fullName evidence="7">Zinc ribbon domain-containing protein</fullName>
    </recommendedName>
</protein>
<feature type="domain" description="DUF7978" evidence="4">
    <location>
        <begin position="160"/>
        <end position="358"/>
    </location>
</feature>
<feature type="transmembrane region" description="Helical" evidence="2">
    <location>
        <begin position="176"/>
        <end position="200"/>
    </location>
</feature>
<dbReference type="Pfam" id="PF25933">
    <property type="entry name" value="DUF7978"/>
    <property type="match status" value="1"/>
</dbReference>